<sequence length="714" mass="76404">MELSPSAYADPFCRDRLPPSTLWPELHFDLPELEYPDRLNCARRLLDDAVERHGPDRPCLLTPTERWTYGELQQRANQVAQVLTEDFGLLPGNRVLLRGPNNPWLVAAWFGVLKAGGVAVTTMPLLRAGELAELTDISRPSLALCDHRYAEELDASHRPGLPDLPVLTYGGPGPADLAARCATKDGRFATVVTAADDVALIAFTSGTTGRPKATLHFHRDVLANADTFSRHVLKPGPDDVFTGTPPLAFTFGLGGLVVFPLHVGAATLLIEQAAPLQLADLVAEHGVTVLFTAPTAYRAIMEAGAVDRLAGLRRCVSAGEPLPAAVWHEFHAATGLRIIDGIGATEMLHVFISAADEDIRPGATGRPVPGYRAAVVDEHGDPVPDGQPGLLAVTGPTGCRYLDDPRQASYVRNGWNVTGDTYIRDAEGYFWYVARSDDMIVSSGYNIAGPEVEKALATHPYVAECAVVGAPDARRGMLVKAYVVLGGGVPADGSTVRELQSHVKQTIAPYKYPRAVEFVSALPRTGTGKLRRGELRDRARADAAPEPVPVPVPGSVPAPAPAEPTGVVVERRVEWTDTDAAGHYHHSTVVRWVEAAEAVLLHRLGLSHLFGSTPRVHFEADYRARLWFGETVRTELKVTKVGTASLHYAFTVRGAQGGEAATGRMVIAHSAAHATGSTPWPAEVRELLGTAGPQQPELLTTAPSPGGTPCASQS</sequence>
<keyword evidence="1 5" id="KW-0436">Ligase</keyword>
<evidence type="ECO:0000256" key="1">
    <source>
        <dbReference type="ARBA" id="ARBA00022598"/>
    </source>
</evidence>
<dbReference type="PANTHER" id="PTHR43352:SF1">
    <property type="entry name" value="ANTHRANILATE--COA LIGASE"/>
    <property type="match status" value="1"/>
</dbReference>
<dbReference type="SUPFAM" id="SSF56801">
    <property type="entry name" value="Acetyl-CoA synthetase-like"/>
    <property type="match status" value="1"/>
</dbReference>
<organism evidence="5 6">
    <name type="scientific">Streptomyces avidinii</name>
    <dbReference type="NCBI Taxonomy" id="1895"/>
    <lineage>
        <taxon>Bacteria</taxon>
        <taxon>Bacillati</taxon>
        <taxon>Actinomycetota</taxon>
        <taxon>Actinomycetes</taxon>
        <taxon>Kitasatosporales</taxon>
        <taxon>Streptomycetaceae</taxon>
        <taxon>Streptomyces</taxon>
    </lineage>
</organism>
<evidence type="ECO:0000313" key="5">
    <source>
        <dbReference type="EMBL" id="MBP2037142.1"/>
    </source>
</evidence>
<evidence type="ECO:0000313" key="6">
    <source>
        <dbReference type="Proteomes" id="UP001519310"/>
    </source>
</evidence>
<dbReference type="Gene3D" id="3.10.129.10">
    <property type="entry name" value="Hotdog Thioesterase"/>
    <property type="match status" value="1"/>
</dbReference>
<keyword evidence="6" id="KW-1185">Reference proteome</keyword>
<dbReference type="Gene3D" id="3.30.300.30">
    <property type="match status" value="1"/>
</dbReference>
<dbReference type="InterPro" id="IPR042099">
    <property type="entry name" value="ANL_N_sf"/>
</dbReference>
<reference evidence="5 6" key="1">
    <citation type="submission" date="2021-03" db="EMBL/GenBank/DDBJ databases">
        <title>Genomic Encyclopedia of Type Strains, Phase IV (KMG-IV): sequencing the most valuable type-strain genomes for metagenomic binning, comparative biology and taxonomic classification.</title>
        <authorList>
            <person name="Goeker M."/>
        </authorList>
    </citation>
    <scope>NUCLEOTIDE SEQUENCE [LARGE SCALE GENOMIC DNA]</scope>
    <source>
        <strain evidence="5 6">DSM 40526</strain>
    </source>
</reference>
<dbReference type="InterPro" id="IPR000873">
    <property type="entry name" value="AMP-dep_synth/lig_dom"/>
</dbReference>
<evidence type="ECO:0000259" key="4">
    <source>
        <dbReference type="Pfam" id="PF13193"/>
    </source>
</evidence>
<dbReference type="SUPFAM" id="SSF54637">
    <property type="entry name" value="Thioesterase/thiol ester dehydrase-isomerase"/>
    <property type="match status" value="1"/>
</dbReference>
<feature type="compositionally biased region" description="Pro residues" evidence="2">
    <location>
        <begin position="546"/>
        <end position="562"/>
    </location>
</feature>
<proteinExistence type="predicted"/>
<feature type="domain" description="AMP-dependent synthetase/ligase" evidence="3">
    <location>
        <begin position="48"/>
        <end position="397"/>
    </location>
</feature>
<dbReference type="Gene3D" id="3.40.50.12780">
    <property type="entry name" value="N-terminal domain of ligase-like"/>
    <property type="match status" value="1"/>
</dbReference>
<feature type="region of interest" description="Disordered" evidence="2">
    <location>
        <begin position="692"/>
        <end position="714"/>
    </location>
</feature>
<dbReference type="PROSITE" id="PS00455">
    <property type="entry name" value="AMP_BINDING"/>
    <property type="match status" value="1"/>
</dbReference>
<protein>
    <submittedName>
        <fullName evidence="5">2-aminobenzoate-CoA ligase</fullName>
        <ecNumber evidence="5">6.2.1.32</ecNumber>
    </submittedName>
</protein>
<dbReference type="Pfam" id="PF13279">
    <property type="entry name" value="4HBT_2"/>
    <property type="match status" value="1"/>
</dbReference>
<gene>
    <name evidence="5" type="ORF">J2Z77_002942</name>
</gene>
<dbReference type="PANTHER" id="PTHR43352">
    <property type="entry name" value="ACETYL-COA SYNTHETASE"/>
    <property type="match status" value="1"/>
</dbReference>
<dbReference type="EMBL" id="JAGGLQ010000004">
    <property type="protein sequence ID" value="MBP2037142.1"/>
    <property type="molecule type" value="Genomic_DNA"/>
</dbReference>
<feature type="compositionally biased region" description="Basic and acidic residues" evidence="2">
    <location>
        <begin position="534"/>
        <end position="543"/>
    </location>
</feature>
<dbReference type="CDD" id="cd00586">
    <property type="entry name" value="4HBT"/>
    <property type="match status" value="1"/>
</dbReference>
<evidence type="ECO:0000256" key="2">
    <source>
        <dbReference type="SAM" id="MobiDB-lite"/>
    </source>
</evidence>
<dbReference type="GO" id="GO:0018860">
    <property type="term" value="F:anthranilate-CoA ligase activity"/>
    <property type="evidence" value="ECO:0007669"/>
    <property type="project" value="UniProtKB-EC"/>
</dbReference>
<dbReference type="Pfam" id="PF13193">
    <property type="entry name" value="AMP-binding_C"/>
    <property type="match status" value="1"/>
</dbReference>
<dbReference type="EC" id="6.2.1.32" evidence="5"/>
<feature type="domain" description="AMP-binding enzyme C-terminal" evidence="4">
    <location>
        <begin position="451"/>
        <end position="529"/>
    </location>
</feature>
<dbReference type="InterPro" id="IPR025110">
    <property type="entry name" value="AMP-bd_C"/>
</dbReference>
<dbReference type="InterPro" id="IPR029069">
    <property type="entry name" value="HotDog_dom_sf"/>
</dbReference>
<comment type="caution">
    <text evidence="5">The sequence shown here is derived from an EMBL/GenBank/DDBJ whole genome shotgun (WGS) entry which is preliminary data.</text>
</comment>
<dbReference type="Proteomes" id="UP001519310">
    <property type="component" value="Unassembled WGS sequence"/>
</dbReference>
<dbReference type="InterPro" id="IPR020845">
    <property type="entry name" value="AMP-binding_CS"/>
</dbReference>
<name>A0ABS4L4X3_STRAV</name>
<evidence type="ECO:0000259" key="3">
    <source>
        <dbReference type="Pfam" id="PF00501"/>
    </source>
</evidence>
<dbReference type="Pfam" id="PF00501">
    <property type="entry name" value="AMP-binding"/>
    <property type="match status" value="1"/>
</dbReference>
<dbReference type="InterPro" id="IPR045851">
    <property type="entry name" value="AMP-bd_C_sf"/>
</dbReference>
<feature type="region of interest" description="Disordered" evidence="2">
    <location>
        <begin position="534"/>
        <end position="565"/>
    </location>
</feature>
<accession>A0ABS4L4X3</accession>